<keyword evidence="7" id="KW-1185">Reference proteome</keyword>
<reference evidence="6" key="1">
    <citation type="submission" date="2020-04" db="EMBL/GenBank/DDBJ databases">
        <authorList>
            <person name="Alioto T."/>
            <person name="Alioto T."/>
            <person name="Gomez Garrido J."/>
        </authorList>
    </citation>
    <scope>NUCLEOTIDE SEQUENCE</scope>
    <source>
        <strain evidence="6">A484AB</strain>
    </source>
</reference>
<evidence type="ECO:0000256" key="5">
    <source>
        <dbReference type="ARBA" id="ARBA00046455"/>
    </source>
</evidence>
<dbReference type="PANTHER" id="PTHR12126">
    <property type="entry name" value="NADH-UBIQUINONE OXIDOREDUCTASE 39 KDA SUBUNIT-RELATED"/>
    <property type="match status" value="1"/>
</dbReference>
<dbReference type="AlphaFoldDB" id="A0A7D9IKN6"/>
<dbReference type="GO" id="GO:0005739">
    <property type="term" value="C:mitochondrion"/>
    <property type="evidence" value="ECO:0007669"/>
    <property type="project" value="TreeGrafter"/>
</dbReference>
<dbReference type="SUPFAM" id="SSF51735">
    <property type="entry name" value="NAD(P)-binding Rossmann-fold domains"/>
    <property type="match status" value="1"/>
</dbReference>
<accession>A0A7D9IKN6</accession>
<dbReference type="GO" id="GO:0044877">
    <property type="term" value="F:protein-containing complex binding"/>
    <property type="evidence" value="ECO:0007669"/>
    <property type="project" value="TreeGrafter"/>
</dbReference>
<comment type="similarity">
    <text evidence="1">Belongs to the complex I NDUFA9 subunit family.</text>
</comment>
<name>A0A7D9IKN6_PARCT</name>
<evidence type="ECO:0000313" key="7">
    <source>
        <dbReference type="Proteomes" id="UP001152795"/>
    </source>
</evidence>
<comment type="caution">
    <text evidence="6">The sequence shown here is derived from an EMBL/GenBank/DDBJ whole genome shotgun (WGS) entry which is preliminary data.</text>
</comment>
<dbReference type="Proteomes" id="UP001152795">
    <property type="component" value="Unassembled WGS sequence"/>
</dbReference>
<comment type="subunit">
    <text evidence="5">Complex I is composed of 45 different subunits. This a component of the hydrophobic protein fraction. Interacts with BLOC1S1. Interacts with SLC2A4. Interacts with CLOCK. Interacts with RAB5IF.</text>
</comment>
<evidence type="ECO:0000256" key="3">
    <source>
        <dbReference type="ARBA" id="ARBA00042000"/>
    </source>
</evidence>
<dbReference type="Gene3D" id="3.40.50.720">
    <property type="entry name" value="NAD(P)-binding Rossmann-like Domain"/>
    <property type="match status" value="1"/>
</dbReference>
<dbReference type="EMBL" id="CACRXK020006975">
    <property type="protein sequence ID" value="CAB4010960.1"/>
    <property type="molecule type" value="Genomic_DNA"/>
</dbReference>
<sequence length="144" mass="16810">MFPFKLAVVDVAKAAVNAIYDGKLGSTYEVFGPKEYYLYDLLDYIYRMNRRKFRHYTLPRPLYNAVAWAAEQSIFDPRLTRDMLFRQFNTDELTQGLPRLEDLGVEPTAVDTAAITVLRRHRDLWTFEEALDEEEICKPTSAYA</sequence>
<proteinExistence type="inferred from homology"/>
<organism evidence="6 7">
    <name type="scientific">Paramuricea clavata</name>
    <name type="common">Red gorgonian</name>
    <name type="synonym">Violescent sea-whip</name>
    <dbReference type="NCBI Taxonomy" id="317549"/>
    <lineage>
        <taxon>Eukaryota</taxon>
        <taxon>Metazoa</taxon>
        <taxon>Cnidaria</taxon>
        <taxon>Anthozoa</taxon>
        <taxon>Octocorallia</taxon>
        <taxon>Malacalcyonacea</taxon>
        <taxon>Plexauridae</taxon>
        <taxon>Paramuricea</taxon>
    </lineage>
</organism>
<dbReference type="OrthoDB" id="275457at2759"/>
<gene>
    <name evidence="6" type="ORF">PACLA_8A066538</name>
</gene>
<protein>
    <recommendedName>
        <fullName evidence="2">NADH dehydrogenase [ubiquinone] 1 alpha subcomplex subunit 9, mitochondrial</fullName>
    </recommendedName>
    <alternativeName>
        <fullName evidence="4">Complex I-39kD</fullName>
    </alternativeName>
    <alternativeName>
        <fullName evidence="3">NADH-ubiquinone oxidoreductase 39 kDa subunit</fullName>
    </alternativeName>
</protein>
<evidence type="ECO:0000256" key="4">
    <source>
        <dbReference type="ARBA" id="ARBA00043145"/>
    </source>
</evidence>
<dbReference type="PANTHER" id="PTHR12126:SF11">
    <property type="entry name" value="NADH DEHYDROGENASE [UBIQUINONE] 1 ALPHA SUBCOMPLEX SUBUNIT 9, MITOCHONDRIAL"/>
    <property type="match status" value="1"/>
</dbReference>
<evidence type="ECO:0000256" key="2">
    <source>
        <dbReference type="ARBA" id="ARBA00040720"/>
    </source>
</evidence>
<dbReference type="InterPro" id="IPR036291">
    <property type="entry name" value="NAD(P)-bd_dom_sf"/>
</dbReference>
<dbReference type="InterPro" id="IPR051207">
    <property type="entry name" value="ComplexI_NDUFA9_subunit"/>
</dbReference>
<evidence type="ECO:0000256" key="1">
    <source>
        <dbReference type="ARBA" id="ARBA00038501"/>
    </source>
</evidence>
<evidence type="ECO:0000313" key="6">
    <source>
        <dbReference type="EMBL" id="CAB4010960.1"/>
    </source>
</evidence>